<dbReference type="Pfam" id="PF08544">
    <property type="entry name" value="GHMP_kinases_C"/>
    <property type="match status" value="1"/>
</dbReference>
<dbReference type="Pfam" id="PF10509">
    <property type="entry name" value="GalKase_gal_bdg"/>
    <property type="match status" value="1"/>
</dbReference>
<dbReference type="InterPro" id="IPR006206">
    <property type="entry name" value="Mevalonate/galactokinase"/>
</dbReference>
<dbReference type="NCBIfam" id="TIGR00131">
    <property type="entry name" value="gal_kin"/>
    <property type="match status" value="1"/>
</dbReference>
<dbReference type="GO" id="GO:0004335">
    <property type="term" value="F:galactokinase activity"/>
    <property type="evidence" value="ECO:0007669"/>
    <property type="project" value="UniProtKB-UniRule"/>
</dbReference>
<dbReference type="SUPFAM" id="SSF54211">
    <property type="entry name" value="Ribosomal protein S5 domain 2-like"/>
    <property type="match status" value="1"/>
</dbReference>
<evidence type="ECO:0000313" key="15">
    <source>
        <dbReference type="EMBL" id="MBN1574327.1"/>
    </source>
</evidence>
<dbReference type="FunFam" id="3.30.230.10:FF:000017">
    <property type="entry name" value="Galactokinase"/>
    <property type="match status" value="1"/>
</dbReference>
<evidence type="ECO:0000256" key="7">
    <source>
        <dbReference type="ARBA" id="ARBA00022840"/>
    </source>
</evidence>
<dbReference type="InterPro" id="IPR000705">
    <property type="entry name" value="Galactokinase"/>
</dbReference>
<evidence type="ECO:0000259" key="13">
    <source>
        <dbReference type="Pfam" id="PF08544"/>
    </source>
</evidence>
<dbReference type="Gene3D" id="3.30.230.10">
    <property type="match status" value="1"/>
</dbReference>
<dbReference type="PIRSF" id="PIRSF000530">
    <property type="entry name" value="Galactokinase"/>
    <property type="match status" value="1"/>
</dbReference>
<organism evidence="15 16">
    <name type="scientific">Candidatus Zymogenus saltonus</name>
    <dbReference type="NCBI Taxonomy" id="2844893"/>
    <lineage>
        <taxon>Bacteria</taxon>
        <taxon>Deltaproteobacteria</taxon>
        <taxon>Candidatus Zymogenia</taxon>
        <taxon>Candidatus Zymogeniales</taxon>
        <taxon>Candidatus Zymogenaceae</taxon>
        <taxon>Candidatus Zymogenus</taxon>
    </lineage>
</organism>
<feature type="domain" description="Galactokinase N-terminal" evidence="14">
    <location>
        <begin position="11"/>
        <end position="59"/>
    </location>
</feature>
<evidence type="ECO:0000259" key="14">
    <source>
        <dbReference type="Pfam" id="PF10509"/>
    </source>
</evidence>
<evidence type="ECO:0000259" key="12">
    <source>
        <dbReference type="Pfam" id="PF00288"/>
    </source>
</evidence>
<dbReference type="PROSITE" id="PS00627">
    <property type="entry name" value="GHMP_KINASES_ATP"/>
    <property type="match status" value="1"/>
</dbReference>
<dbReference type="InterPro" id="IPR006203">
    <property type="entry name" value="GHMP_knse_ATP-bd_CS"/>
</dbReference>
<dbReference type="GO" id="GO:0006012">
    <property type="term" value="P:galactose metabolic process"/>
    <property type="evidence" value="ECO:0007669"/>
    <property type="project" value="UniProtKB-UniRule"/>
</dbReference>
<keyword evidence="7" id="KW-0067">ATP-binding</keyword>
<dbReference type="InterPro" id="IPR020568">
    <property type="entry name" value="Ribosomal_Su5_D2-typ_SF"/>
</dbReference>
<dbReference type="InterPro" id="IPR036554">
    <property type="entry name" value="GHMP_kinase_C_sf"/>
</dbReference>
<dbReference type="PRINTS" id="PR00473">
    <property type="entry name" value="GALCTOKINASE"/>
</dbReference>
<proteinExistence type="inferred from homology"/>
<dbReference type="Gene3D" id="3.30.70.890">
    <property type="entry name" value="GHMP kinase, C-terminal domain"/>
    <property type="match status" value="1"/>
</dbReference>
<reference evidence="15" key="2">
    <citation type="submission" date="2021-01" db="EMBL/GenBank/DDBJ databases">
        <authorList>
            <person name="Hahn C.R."/>
            <person name="Youssef N.H."/>
            <person name="Elshahed M."/>
        </authorList>
    </citation>
    <scope>NUCLEOTIDE SEQUENCE</scope>
    <source>
        <strain evidence="15">Zod_Metabat.24</strain>
    </source>
</reference>
<dbReference type="InterPro" id="IPR006204">
    <property type="entry name" value="GHMP_kinase_N_dom"/>
</dbReference>
<keyword evidence="6" id="KW-0418">Kinase</keyword>
<dbReference type="InterPro" id="IPR014721">
    <property type="entry name" value="Ribsml_uS5_D2-typ_fold_subgr"/>
</dbReference>
<evidence type="ECO:0000256" key="9">
    <source>
        <dbReference type="ARBA" id="ARBA00023144"/>
    </source>
</evidence>
<protein>
    <recommendedName>
        <fullName evidence="11">Galactokinase</fullName>
        <ecNumber evidence="11">2.7.1.6</ecNumber>
    </recommendedName>
</protein>
<evidence type="ECO:0000256" key="11">
    <source>
        <dbReference type="NCBIfam" id="TIGR00131"/>
    </source>
</evidence>
<dbReference type="SUPFAM" id="SSF55060">
    <property type="entry name" value="GHMP Kinase, C-terminal domain"/>
    <property type="match status" value="1"/>
</dbReference>
<feature type="domain" description="GHMP kinase N-terminal" evidence="12">
    <location>
        <begin position="100"/>
        <end position="186"/>
    </location>
</feature>
<dbReference type="Proteomes" id="UP000809273">
    <property type="component" value="Unassembled WGS sequence"/>
</dbReference>
<name>A0A9D8KGV3_9DELT</name>
<dbReference type="Pfam" id="PF00288">
    <property type="entry name" value="GHMP_kinases_N"/>
    <property type="match status" value="1"/>
</dbReference>
<dbReference type="AlphaFoldDB" id="A0A9D8KGV3"/>
<dbReference type="PROSITE" id="PS00106">
    <property type="entry name" value="GALACTOKINASE"/>
    <property type="match status" value="1"/>
</dbReference>
<keyword evidence="8" id="KW-0460">Magnesium</keyword>
<gene>
    <name evidence="15" type="primary">galK</name>
    <name evidence="15" type="ORF">JW984_14100</name>
</gene>
<feature type="domain" description="GHMP kinase C-terminal" evidence="13">
    <location>
        <begin position="293"/>
        <end position="370"/>
    </location>
</feature>
<reference evidence="15" key="1">
    <citation type="journal article" date="2021" name="Environ. Microbiol.">
        <title>Genomic characterization of three novel Desulfobacterota classes expand the metabolic and phylogenetic diversity of the phylum.</title>
        <authorList>
            <person name="Murphy C.L."/>
            <person name="Biggerstaff J."/>
            <person name="Eichhorn A."/>
            <person name="Ewing E."/>
            <person name="Shahan R."/>
            <person name="Soriano D."/>
            <person name="Stewart S."/>
            <person name="VanMol K."/>
            <person name="Walker R."/>
            <person name="Walters P."/>
            <person name="Elshahed M.S."/>
            <person name="Youssef N.H."/>
        </authorList>
    </citation>
    <scope>NUCLEOTIDE SEQUENCE</scope>
    <source>
        <strain evidence="15">Zod_Metabat.24</strain>
    </source>
</reference>
<evidence type="ECO:0000313" key="16">
    <source>
        <dbReference type="Proteomes" id="UP000809273"/>
    </source>
</evidence>
<evidence type="ECO:0000256" key="6">
    <source>
        <dbReference type="ARBA" id="ARBA00022777"/>
    </source>
</evidence>
<dbReference type="GO" id="GO:0005829">
    <property type="term" value="C:cytosol"/>
    <property type="evidence" value="ECO:0007669"/>
    <property type="project" value="TreeGrafter"/>
</dbReference>
<dbReference type="GO" id="GO:0046872">
    <property type="term" value="F:metal ion binding"/>
    <property type="evidence" value="ECO:0007669"/>
    <property type="project" value="UniProtKB-KW"/>
</dbReference>
<dbReference type="PANTHER" id="PTHR10457:SF7">
    <property type="entry name" value="GALACTOKINASE-RELATED"/>
    <property type="match status" value="1"/>
</dbReference>
<evidence type="ECO:0000256" key="3">
    <source>
        <dbReference type="ARBA" id="ARBA00022679"/>
    </source>
</evidence>
<comment type="similarity">
    <text evidence="1">Belongs to the GHMP kinase family. GalK subfamily.</text>
</comment>
<dbReference type="PRINTS" id="PR00959">
    <property type="entry name" value="MEVGALKINASE"/>
</dbReference>
<evidence type="ECO:0000256" key="4">
    <source>
        <dbReference type="ARBA" id="ARBA00022723"/>
    </source>
</evidence>
<dbReference type="InterPro" id="IPR019741">
    <property type="entry name" value="Galactokinase_CS"/>
</dbReference>
<dbReference type="GO" id="GO:0005524">
    <property type="term" value="F:ATP binding"/>
    <property type="evidence" value="ECO:0007669"/>
    <property type="project" value="UniProtKB-UniRule"/>
</dbReference>
<evidence type="ECO:0000256" key="5">
    <source>
        <dbReference type="ARBA" id="ARBA00022741"/>
    </source>
</evidence>
<comment type="caution">
    <text evidence="15">The sequence shown here is derived from an EMBL/GenBank/DDBJ whole genome shotgun (WGS) entry which is preliminary data.</text>
</comment>
<keyword evidence="3 15" id="KW-0808">Transferase</keyword>
<dbReference type="InterPro" id="IPR019539">
    <property type="entry name" value="GalKase_N"/>
</dbReference>
<evidence type="ECO:0000256" key="10">
    <source>
        <dbReference type="ARBA" id="ARBA00023277"/>
    </source>
</evidence>
<keyword evidence="4" id="KW-0479">Metal-binding</keyword>
<evidence type="ECO:0000256" key="2">
    <source>
        <dbReference type="ARBA" id="ARBA00022490"/>
    </source>
</evidence>
<evidence type="ECO:0000256" key="8">
    <source>
        <dbReference type="ARBA" id="ARBA00022842"/>
    </source>
</evidence>
<keyword evidence="9" id="KW-0299">Galactose metabolism</keyword>
<keyword evidence="2" id="KW-0963">Cytoplasm</keyword>
<evidence type="ECO:0000256" key="1">
    <source>
        <dbReference type="ARBA" id="ARBA00006566"/>
    </source>
</evidence>
<keyword evidence="5" id="KW-0547">Nucleotide-binding</keyword>
<accession>A0A9D8KGV3</accession>
<dbReference type="InterPro" id="IPR013750">
    <property type="entry name" value="GHMP_kinase_C_dom"/>
</dbReference>
<dbReference type="FunFam" id="3.30.70.890:FF:000001">
    <property type="entry name" value="Galactokinase"/>
    <property type="match status" value="1"/>
</dbReference>
<keyword evidence="10" id="KW-0119">Carbohydrate metabolism</keyword>
<sequence length="398" mass="43752">MDNNIFLLRASFGSIFYTKPKFLASAPGRVNLIGEHTDYNEGFVLPMAIEKRIYVMARPMYGDLVRLKSVGFQGIEEFQVNSKIVKGERGEGNKTNWADYVKGVSLKIKESGRDMNGFWALYRSDIPIGAGLSSSAALEVSTAIVIAAQFGYTLESEEIVAISHSAENDFVGVKCGVMDQMTCVHAKEGNALFIDCRDSSFEYIPMKLKDETFVVVDTRVKRELGSSVYNDRRKECEAAAKAIAKLRPEVKALRDAKLDDLKEIDGKVDANAIKRARHIITENERVIKAVEHLKGGKFKEFGELMYLSHESLKTDYEVSSPELDLVVDTARGVKGVFGARLTGAGLGGSAIVLVKKESLEDLSGAVVEAFAKKELEEPNVFPVSPSGGVTVEEMEVNE</sequence>
<dbReference type="EMBL" id="JAFGIX010000073">
    <property type="protein sequence ID" value="MBN1574327.1"/>
    <property type="molecule type" value="Genomic_DNA"/>
</dbReference>
<dbReference type="PANTHER" id="PTHR10457">
    <property type="entry name" value="MEVALONATE KINASE/GALACTOKINASE"/>
    <property type="match status" value="1"/>
</dbReference>
<dbReference type="EC" id="2.7.1.6" evidence="11"/>